<dbReference type="GO" id="GO:0003924">
    <property type="term" value="F:GTPase activity"/>
    <property type="evidence" value="ECO:0007669"/>
    <property type="project" value="UniProtKB-UniRule"/>
</dbReference>
<dbReference type="InterPro" id="IPR008280">
    <property type="entry name" value="Tub_FtsZ_C"/>
</dbReference>
<dbReference type="AlphaFoldDB" id="A0A415E7E7"/>
<evidence type="ECO:0000259" key="11">
    <source>
        <dbReference type="SMART" id="SM00864"/>
    </source>
</evidence>
<keyword evidence="6 8" id="KW-0717">Septation</keyword>
<evidence type="ECO:0000256" key="1">
    <source>
        <dbReference type="ARBA" id="ARBA00009690"/>
    </source>
</evidence>
<comment type="subcellular location">
    <subcellularLocation>
        <location evidence="8">Cytoplasm</location>
    </subcellularLocation>
    <text evidence="8">Assembles at midcell at the inner surface of the cytoplasmic membrane.</text>
</comment>
<keyword evidence="3 8" id="KW-0132">Cell division</keyword>
<dbReference type="GeneID" id="83005336"/>
<dbReference type="SUPFAM" id="SSF52490">
    <property type="entry name" value="Tubulin nucleotide-binding domain-like"/>
    <property type="match status" value="1"/>
</dbReference>
<dbReference type="InterPro" id="IPR024757">
    <property type="entry name" value="FtsZ_C"/>
</dbReference>
<gene>
    <name evidence="8" type="primary">ftsZ</name>
    <name evidence="13" type="ORF">DW099_03675</name>
</gene>
<reference evidence="13 14" key="1">
    <citation type="submission" date="2018-08" db="EMBL/GenBank/DDBJ databases">
        <title>A genome reference for cultivated species of the human gut microbiota.</title>
        <authorList>
            <person name="Zou Y."/>
            <person name="Xue W."/>
            <person name="Luo G."/>
        </authorList>
    </citation>
    <scope>NUCLEOTIDE SEQUENCE [LARGE SCALE GENOMIC DNA]</scope>
    <source>
        <strain evidence="13 14">AM07-24</strain>
    </source>
</reference>
<feature type="binding site" evidence="8">
    <location>
        <position position="187"/>
    </location>
    <ligand>
        <name>GTP</name>
        <dbReference type="ChEBI" id="CHEBI:37565"/>
    </ligand>
</feature>
<dbReference type="InterPro" id="IPR036525">
    <property type="entry name" value="Tubulin/FtsZ_GTPase_sf"/>
</dbReference>
<dbReference type="STRING" id="1776384.GCA_900086585_03021"/>
<organism evidence="13 14">
    <name type="scientific">Emergencia timonensis</name>
    <dbReference type="NCBI Taxonomy" id="1776384"/>
    <lineage>
        <taxon>Bacteria</taxon>
        <taxon>Bacillati</taxon>
        <taxon>Bacillota</taxon>
        <taxon>Clostridia</taxon>
        <taxon>Peptostreptococcales</taxon>
        <taxon>Anaerovoracaceae</taxon>
        <taxon>Emergencia</taxon>
    </lineage>
</organism>
<dbReference type="GO" id="GO:0051258">
    <property type="term" value="P:protein polymerization"/>
    <property type="evidence" value="ECO:0007669"/>
    <property type="project" value="UniProtKB-UniRule"/>
</dbReference>
<comment type="similarity">
    <text evidence="1 8 10">Belongs to the FtsZ family.</text>
</comment>
<dbReference type="RefSeq" id="WP_067540322.1">
    <property type="nucleotide sequence ID" value="NZ_AP025567.1"/>
</dbReference>
<keyword evidence="2 8" id="KW-0963">Cytoplasm</keyword>
<evidence type="ECO:0000256" key="10">
    <source>
        <dbReference type="RuleBase" id="RU000631"/>
    </source>
</evidence>
<evidence type="ECO:0000313" key="13">
    <source>
        <dbReference type="EMBL" id="RHJ89681.1"/>
    </source>
</evidence>
<protein>
    <recommendedName>
        <fullName evidence="8 9">Cell division protein FtsZ</fullName>
    </recommendedName>
</protein>
<name>A0A415E7E7_9FIRM</name>
<keyword evidence="7 8" id="KW-0131">Cell cycle</keyword>
<dbReference type="Proteomes" id="UP000284841">
    <property type="component" value="Unassembled WGS sequence"/>
</dbReference>
<feature type="binding site" evidence="8">
    <location>
        <position position="143"/>
    </location>
    <ligand>
        <name>GTP</name>
        <dbReference type="ChEBI" id="CHEBI:37565"/>
    </ligand>
</feature>
<comment type="caution">
    <text evidence="13">The sequence shown here is derived from an EMBL/GenBank/DDBJ whole genome shotgun (WGS) entry which is preliminary data.</text>
</comment>
<dbReference type="GO" id="GO:0043093">
    <property type="term" value="P:FtsZ-dependent cytokinesis"/>
    <property type="evidence" value="ECO:0007669"/>
    <property type="project" value="UniProtKB-UniRule"/>
</dbReference>
<dbReference type="GO" id="GO:0000917">
    <property type="term" value="P:division septum assembly"/>
    <property type="evidence" value="ECO:0007669"/>
    <property type="project" value="UniProtKB-KW"/>
</dbReference>
<feature type="binding site" evidence="8">
    <location>
        <begin position="108"/>
        <end position="110"/>
    </location>
    <ligand>
        <name>GTP</name>
        <dbReference type="ChEBI" id="CHEBI:37565"/>
    </ligand>
</feature>
<feature type="binding site" evidence="8">
    <location>
        <position position="139"/>
    </location>
    <ligand>
        <name>GTP</name>
        <dbReference type="ChEBI" id="CHEBI:37565"/>
    </ligand>
</feature>
<dbReference type="Pfam" id="PF00091">
    <property type="entry name" value="Tubulin"/>
    <property type="match status" value="1"/>
</dbReference>
<dbReference type="Pfam" id="PF12327">
    <property type="entry name" value="FtsZ_C"/>
    <property type="match status" value="1"/>
</dbReference>
<dbReference type="InterPro" id="IPR000158">
    <property type="entry name" value="Cell_div_FtsZ"/>
</dbReference>
<dbReference type="SUPFAM" id="SSF55307">
    <property type="entry name" value="Tubulin C-terminal domain-like"/>
    <property type="match status" value="1"/>
</dbReference>
<dbReference type="NCBIfam" id="TIGR00065">
    <property type="entry name" value="ftsZ"/>
    <property type="match status" value="1"/>
</dbReference>
<dbReference type="InterPro" id="IPR045061">
    <property type="entry name" value="FtsZ/CetZ"/>
</dbReference>
<keyword evidence="4 8" id="KW-0547">Nucleotide-binding</keyword>
<feature type="domain" description="Tubulin/FtsZ GTPase" evidence="11">
    <location>
        <begin position="13"/>
        <end position="206"/>
    </location>
</feature>
<evidence type="ECO:0000313" key="14">
    <source>
        <dbReference type="Proteomes" id="UP000284841"/>
    </source>
</evidence>
<dbReference type="InterPro" id="IPR003008">
    <property type="entry name" value="Tubulin_FtsZ_GTPase"/>
</dbReference>
<dbReference type="SMART" id="SM00864">
    <property type="entry name" value="Tubulin"/>
    <property type="match status" value="1"/>
</dbReference>
<evidence type="ECO:0000256" key="7">
    <source>
        <dbReference type="ARBA" id="ARBA00023306"/>
    </source>
</evidence>
<comment type="subunit">
    <text evidence="8">Homodimer. Polymerizes to form a dynamic ring structure in a strictly GTP-dependent manner. Interacts directly with several other division proteins.</text>
</comment>
<dbReference type="CDD" id="cd02201">
    <property type="entry name" value="FtsZ_type1"/>
    <property type="match status" value="1"/>
</dbReference>
<dbReference type="HAMAP" id="MF_00909">
    <property type="entry name" value="FtsZ"/>
    <property type="match status" value="1"/>
</dbReference>
<dbReference type="SMART" id="SM00865">
    <property type="entry name" value="Tubulin_C"/>
    <property type="match status" value="1"/>
</dbReference>
<dbReference type="InterPro" id="IPR018316">
    <property type="entry name" value="Tubulin/FtsZ_2-layer-sand-dom"/>
</dbReference>
<dbReference type="PANTHER" id="PTHR30314">
    <property type="entry name" value="CELL DIVISION PROTEIN FTSZ-RELATED"/>
    <property type="match status" value="1"/>
</dbReference>
<evidence type="ECO:0000256" key="8">
    <source>
        <dbReference type="HAMAP-Rule" id="MF_00909"/>
    </source>
</evidence>
<dbReference type="Gene3D" id="3.40.50.1440">
    <property type="entry name" value="Tubulin/FtsZ, GTPase domain"/>
    <property type="match status" value="1"/>
</dbReference>
<dbReference type="PROSITE" id="PS01134">
    <property type="entry name" value="FTSZ_1"/>
    <property type="match status" value="1"/>
</dbReference>
<sequence>MLQFETGQDNSAVIKVIGVGGGGCNAVNRMMEADLKGVQFIAVNTDKQALNRCKAETKVQIGEKLTRGLGAGGNPEVGQRSAEETLEEITDLLEGSDMVFITAGMGGGTGTGAAPIIAKASKDLGILTVGVVTKPFSFEGKKRKDQAELGLSFLKKYVDSLVVVPNDKLLQNCEKNTSMLDAFTMADDVLRQGVQGISDLISDFALINVDFADVKSVMTDRGIAHMGTGHGSGENRAKDAVKSAIESPLLETTIGGAKAILLYVSGGYDLGMLEVNEIASLVEEQADREAILIFGAAVSENMNDEVAITVIATGFEAGLTPENSYGNFDKKSQEVVTEEGLRGRSVTLGEIFDETKDEKDSDSRFGIPSFLNNK</sequence>
<dbReference type="InterPro" id="IPR020805">
    <property type="entry name" value="Cell_div_FtsZ_CS"/>
</dbReference>
<accession>A0A415E7E7</accession>
<dbReference type="Gene3D" id="3.30.1330.20">
    <property type="entry name" value="Tubulin/FtsZ, C-terminal domain"/>
    <property type="match status" value="1"/>
</dbReference>
<dbReference type="InterPro" id="IPR037103">
    <property type="entry name" value="Tubulin/FtsZ-like_C"/>
</dbReference>
<dbReference type="EMBL" id="QRMS01000001">
    <property type="protein sequence ID" value="RHJ89681.1"/>
    <property type="molecule type" value="Genomic_DNA"/>
</dbReference>
<comment type="function">
    <text evidence="8 10">Essential cell division protein that forms a contractile ring structure (Z ring) at the future cell division site. The regulation of the ring assembly controls the timing and the location of cell division. One of the functions of the FtsZ ring is to recruit other cell division proteins to the septum to produce a new cell wall between the dividing cells. Binds GTP and shows GTPase activity.</text>
</comment>
<evidence type="ECO:0000256" key="6">
    <source>
        <dbReference type="ARBA" id="ARBA00023210"/>
    </source>
</evidence>
<dbReference type="GO" id="GO:0032153">
    <property type="term" value="C:cell division site"/>
    <property type="evidence" value="ECO:0007669"/>
    <property type="project" value="UniProtKB-UniRule"/>
</dbReference>
<feature type="binding site" evidence="8">
    <location>
        <begin position="21"/>
        <end position="25"/>
    </location>
    <ligand>
        <name>GTP</name>
        <dbReference type="ChEBI" id="CHEBI:37565"/>
    </ligand>
</feature>
<dbReference type="OrthoDB" id="9813375at2"/>
<evidence type="ECO:0000256" key="5">
    <source>
        <dbReference type="ARBA" id="ARBA00023134"/>
    </source>
</evidence>
<dbReference type="PROSITE" id="PS01135">
    <property type="entry name" value="FTSZ_2"/>
    <property type="match status" value="1"/>
</dbReference>
<evidence type="ECO:0000256" key="9">
    <source>
        <dbReference type="NCBIfam" id="TIGR00065"/>
    </source>
</evidence>
<feature type="domain" description="Tubulin/FtsZ 2-layer sandwich" evidence="12">
    <location>
        <begin position="207"/>
        <end position="324"/>
    </location>
</feature>
<dbReference type="FunFam" id="3.40.50.1440:FF:000023">
    <property type="entry name" value="Cell division protein FtsZ"/>
    <property type="match status" value="1"/>
</dbReference>
<evidence type="ECO:0000259" key="12">
    <source>
        <dbReference type="SMART" id="SM00865"/>
    </source>
</evidence>
<evidence type="ECO:0000256" key="3">
    <source>
        <dbReference type="ARBA" id="ARBA00022618"/>
    </source>
</evidence>
<dbReference type="GO" id="GO:0005525">
    <property type="term" value="F:GTP binding"/>
    <property type="evidence" value="ECO:0007669"/>
    <property type="project" value="UniProtKB-UniRule"/>
</dbReference>
<evidence type="ECO:0000256" key="4">
    <source>
        <dbReference type="ARBA" id="ARBA00022741"/>
    </source>
</evidence>
<proteinExistence type="inferred from homology"/>
<keyword evidence="5 8" id="KW-0342">GTP-binding</keyword>
<evidence type="ECO:0000256" key="2">
    <source>
        <dbReference type="ARBA" id="ARBA00022490"/>
    </source>
</evidence>
<keyword evidence="14" id="KW-1185">Reference proteome</keyword>
<dbReference type="PRINTS" id="PR00423">
    <property type="entry name" value="CELLDVISFTSZ"/>
</dbReference>
<dbReference type="PANTHER" id="PTHR30314:SF3">
    <property type="entry name" value="MITOCHONDRIAL DIVISION PROTEIN FSZA"/>
    <property type="match status" value="1"/>
</dbReference>
<dbReference type="GO" id="GO:0005737">
    <property type="term" value="C:cytoplasm"/>
    <property type="evidence" value="ECO:0007669"/>
    <property type="project" value="UniProtKB-SubCell"/>
</dbReference>